<dbReference type="AlphaFoldDB" id="A0A8C2XDP6"/>
<dbReference type="Pfam" id="PF22705">
    <property type="entry name" value="C2-set_3"/>
    <property type="match status" value="1"/>
</dbReference>
<evidence type="ECO:0000256" key="1">
    <source>
        <dbReference type="ARBA" id="ARBA00004251"/>
    </source>
</evidence>
<dbReference type="GO" id="GO:0042130">
    <property type="term" value="P:negative regulation of T cell proliferation"/>
    <property type="evidence" value="ECO:0007669"/>
    <property type="project" value="TreeGrafter"/>
</dbReference>
<feature type="domain" description="Ig-like" evidence="13">
    <location>
        <begin position="38"/>
        <end position="136"/>
    </location>
</feature>
<evidence type="ECO:0000313" key="14">
    <source>
        <dbReference type="Ensembl" id="ENSCLMP00005013592.1"/>
    </source>
</evidence>
<evidence type="ECO:0000256" key="2">
    <source>
        <dbReference type="ARBA" id="ARBA00022475"/>
    </source>
</evidence>
<dbReference type="Pfam" id="PF07686">
    <property type="entry name" value="V-set"/>
    <property type="match status" value="1"/>
</dbReference>
<feature type="chain" id="PRO_5034407020" description="Ig-like domain-containing protein" evidence="12">
    <location>
        <begin position="22"/>
        <end position="302"/>
    </location>
</feature>
<dbReference type="GO" id="GO:0071222">
    <property type="term" value="P:cellular response to lipopolysaccharide"/>
    <property type="evidence" value="ECO:0007669"/>
    <property type="project" value="TreeGrafter"/>
</dbReference>
<dbReference type="Gene3D" id="2.60.40.10">
    <property type="entry name" value="Immunoglobulins"/>
    <property type="match status" value="2"/>
</dbReference>
<keyword evidence="4 12" id="KW-0732">Signal</keyword>
<reference evidence="14" key="1">
    <citation type="submission" date="2025-08" db="UniProtKB">
        <authorList>
            <consortium name="Ensembl"/>
        </authorList>
    </citation>
    <scope>IDENTIFICATION</scope>
</reference>
<keyword evidence="15" id="KW-1185">Reference proteome</keyword>
<evidence type="ECO:0000256" key="4">
    <source>
        <dbReference type="ARBA" id="ARBA00022729"/>
    </source>
</evidence>
<dbReference type="InterPro" id="IPR013106">
    <property type="entry name" value="Ig_V-set"/>
</dbReference>
<keyword evidence="9" id="KW-0325">Glycoprotein</keyword>
<organism evidence="14 15">
    <name type="scientific">Cyclopterus lumpus</name>
    <name type="common">Lumpsucker</name>
    <dbReference type="NCBI Taxonomy" id="8103"/>
    <lineage>
        <taxon>Eukaryota</taxon>
        <taxon>Metazoa</taxon>
        <taxon>Chordata</taxon>
        <taxon>Craniata</taxon>
        <taxon>Vertebrata</taxon>
        <taxon>Euteleostomi</taxon>
        <taxon>Actinopterygii</taxon>
        <taxon>Neopterygii</taxon>
        <taxon>Teleostei</taxon>
        <taxon>Neoteleostei</taxon>
        <taxon>Acanthomorphata</taxon>
        <taxon>Eupercaria</taxon>
        <taxon>Perciformes</taxon>
        <taxon>Cottioidei</taxon>
        <taxon>Cottales</taxon>
        <taxon>Cyclopteridae</taxon>
        <taxon>Cyclopterus</taxon>
    </lineage>
</organism>
<dbReference type="GO" id="GO:0031295">
    <property type="term" value="P:T cell costimulation"/>
    <property type="evidence" value="ECO:0007669"/>
    <property type="project" value="TreeGrafter"/>
</dbReference>
<keyword evidence="8" id="KW-0675">Receptor</keyword>
<feature type="domain" description="Ig-like" evidence="13">
    <location>
        <begin position="151"/>
        <end position="226"/>
    </location>
</feature>
<dbReference type="InterPro" id="IPR053896">
    <property type="entry name" value="BTN3A2-like_Ig-C"/>
</dbReference>
<dbReference type="GO" id="GO:0009897">
    <property type="term" value="C:external side of plasma membrane"/>
    <property type="evidence" value="ECO:0007669"/>
    <property type="project" value="TreeGrafter"/>
</dbReference>
<feature type="signal peptide" evidence="12">
    <location>
        <begin position="1"/>
        <end position="21"/>
    </location>
</feature>
<dbReference type="GeneTree" id="ENSGT00540000073890"/>
<reference evidence="14" key="2">
    <citation type="submission" date="2025-09" db="UniProtKB">
        <authorList>
            <consortium name="Ensembl"/>
        </authorList>
    </citation>
    <scope>IDENTIFICATION</scope>
</reference>
<evidence type="ECO:0000256" key="9">
    <source>
        <dbReference type="ARBA" id="ARBA00023180"/>
    </source>
</evidence>
<dbReference type="InterPro" id="IPR007110">
    <property type="entry name" value="Ig-like_dom"/>
</dbReference>
<evidence type="ECO:0000256" key="5">
    <source>
        <dbReference type="ARBA" id="ARBA00022989"/>
    </source>
</evidence>
<sequence>MNMASMCILLIILFSIENANTDEFISLDCRAEQLGQYGRQSLLECVVKTLQKDTLIRIVSWKKADRNNTDALLVFNEEAIIKQKPGFLFAQPSWDVRNMNVSLLINNTAVEDKGNYTCDVITDRGTVFKRTHLKVTAKYSNPTITLNADKTLTCNSDGGYPKGQLCWFGEGIAELTSNVTTEVNQTAGGLFQLSSRLVVGKESSVSKYTCSVFNASGGLEEKTQYPVMDAPKTEEQEQRKVLDPATRIVAPVVVIGSLIVGLLLALLIYRKRSQKTRRPSTAPLMGVHLRVPTSDVEDGDDT</sequence>
<keyword evidence="7" id="KW-1015">Disulfide bond</keyword>
<feature type="transmembrane region" description="Helical" evidence="11">
    <location>
        <begin position="248"/>
        <end position="269"/>
    </location>
</feature>
<evidence type="ECO:0000256" key="6">
    <source>
        <dbReference type="ARBA" id="ARBA00023136"/>
    </source>
</evidence>
<evidence type="ECO:0000256" key="8">
    <source>
        <dbReference type="ARBA" id="ARBA00023170"/>
    </source>
</evidence>
<gene>
    <name evidence="14" type="primary">zgc:174863</name>
</gene>
<evidence type="ECO:0000256" key="12">
    <source>
        <dbReference type="SAM" id="SignalP"/>
    </source>
</evidence>
<dbReference type="RefSeq" id="XP_034407087.1">
    <property type="nucleotide sequence ID" value="XM_034551196.1"/>
</dbReference>
<keyword evidence="10" id="KW-0393">Immunoglobulin domain</keyword>
<accession>A0A8C2XDP6</accession>
<keyword evidence="3 11" id="KW-0812">Transmembrane</keyword>
<dbReference type="Ensembl" id="ENSCLMT00005014531.1">
    <property type="protein sequence ID" value="ENSCLMP00005013592.1"/>
    <property type="gene ID" value="ENSCLMG00005007212.1"/>
</dbReference>
<dbReference type="GO" id="GO:0006955">
    <property type="term" value="P:immune response"/>
    <property type="evidence" value="ECO:0007669"/>
    <property type="project" value="TreeGrafter"/>
</dbReference>
<name>A0A8C2XDP6_CYCLU</name>
<proteinExistence type="predicted"/>
<evidence type="ECO:0000256" key="10">
    <source>
        <dbReference type="ARBA" id="ARBA00023319"/>
    </source>
</evidence>
<keyword evidence="5 11" id="KW-1133">Transmembrane helix</keyword>
<dbReference type="KEGG" id="clum:117743325"/>
<dbReference type="SMART" id="SM00409">
    <property type="entry name" value="IG"/>
    <property type="match status" value="1"/>
</dbReference>
<dbReference type="InterPro" id="IPR036179">
    <property type="entry name" value="Ig-like_dom_sf"/>
</dbReference>
<dbReference type="PROSITE" id="PS50835">
    <property type="entry name" value="IG_LIKE"/>
    <property type="match status" value="2"/>
</dbReference>
<dbReference type="PANTHER" id="PTHR25466:SF14">
    <property type="entry name" value="BUTYROPHILIN SUBFAMILY 2 MEMBER A2-LIKE-RELATED"/>
    <property type="match status" value="1"/>
</dbReference>
<dbReference type="GO" id="GO:0007166">
    <property type="term" value="P:cell surface receptor signaling pathway"/>
    <property type="evidence" value="ECO:0007669"/>
    <property type="project" value="TreeGrafter"/>
</dbReference>
<dbReference type="PANTHER" id="PTHR25466">
    <property type="entry name" value="T-LYMPHOCYTE ACTIVATION ANTIGEN"/>
    <property type="match status" value="1"/>
</dbReference>
<protein>
    <recommendedName>
        <fullName evidence="13">Ig-like domain-containing protein</fullName>
    </recommendedName>
</protein>
<dbReference type="SUPFAM" id="SSF48726">
    <property type="entry name" value="Immunoglobulin"/>
    <property type="match status" value="2"/>
</dbReference>
<dbReference type="InterPro" id="IPR013783">
    <property type="entry name" value="Ig-like_fold"/>
</dbReference>
<dbReference type="InterPro" id="IPR051713">
    <property type="entry name" value="T-cell_Activation_Regulation"/>
</dbReference>
<evidence type="ECO:0000259" key="13">
    <source>
        <dbReference type="PROSITE" id="PS50835"/>
    </source>
</evidence>
<keyword evidence="6 11" id="KW-0472">Membrane</keyword>
<dbReference type="InterPro" id="IPR003599">
    <property type="entry name" value="Ig_sub"/>
</dbReference>
<dbReference type="OrthoDB" id="9942764at2759"/>
<dbReference type="GeneID" id="117743325"/>
<dbReference type="GO" id="GO:0042102">
    <property type="term" value="P:positive regulation of T cell proliferation"/>
    <property type="evidence" value="ECO:0007669"/>
    <property type="project" value="TreeGrafter"/>
</dbReference>
<dbReference type="Proteomes" id="UP000694565">
    <property type="component" value="Unplaced"/>
</dbReference>
<evidence type="ECO:0000256" key="7">
    <source>
        <dbReference type="ARBA" id="ARBA00023157"/>
    </source>
</evidence>
<evidence type="ECO:0000313" key="15">
    <source>
        <dbReference type="Proteomes" id="UP000694565"/>
    </source>
</evidence>
<comment type="subcellular location">
    <subcellularLocation>
        <location evidence="1">Cell membrane</location>
        <topology evidence="1">Single-pass type I membrane protein</topology>
    </subcellularLocation>
</comment>
<evidence type="ECO:0000256" key="11">
    <source>
        <dbReference type="SAM" id="Phobius"/>
    </source>
</evidence>
<keyword evidence="2" id="KW-1003">Cell membrane</keyword>
<evidence type="ECO:0000256" key="3">
    <source>
        <dbReference type="ARBA" id="ARBA00022692"/>
    </source>
</evidence>